<proteinExistence type="predicted"/>
<protein>
    <submittedName>
        <fullName evidence="2">Uncharacterized protein</fullName>
    </submittedName>
</protein>
<sequence>MADGTRFCTIETQLQQLTDTIHNQIQGQLAHLTETVSNPSPPPLPSRNVKLEFPRFKGSHALE</sequence>
<organism evidence="2 3">
    <name type="scientific">Trifolium medium</name>
    <dbReference type="NCBI Taxonomy" id="97028"/>
    <lineage>
        <taxon>Eukaryota</taxon>
        <taxon>Viridiplantae</taxon>
        <taxon>Streptophyta</taxon>
        <taxon>Embryophyta</taxon>
        <taxon>Tracheophyta</taxon>
        <taxon>Spermatophyta</taxon>
        <taxon>Magnoliopsida</taxon>
        <taxon>eudicotyledons</taxon>
        <taxon>Gunneridae</taxon>
        <taxon>Pentapetalae</taxon>
        <taxon>rosids</taxon>
        <taxon>fabids</taxon>
        <taxon>Fabales</taxon>
        <taxon>Fabaceae</taxon>
        <taxon>Papilionoideae</taxon>
        <taxon>50 kb inversion clade</taxon>
        <taxon>NPAAA clade</taxon>
        <taxon>Hologalegina</taxon>
        <taxon>IRL clade</taxon>
        <taxon>Trifolieae</taxon>
        <taxon>Trifolium</taxon>
    </lineage>
</organism>
<dbReference type="Proteomes" id="UP000265520">
    <property type="component" value="Unassembled WGS sequence"/>
</dbReference>
<evidence type="ECO:0000256" key="1">
    <source>
        <dbReference type="SAM" id="MobiDB-lite"/>
    </source>
</evidence>
<evidence type="ECO:0000313" key="2">
    <source>
        <dbReference type="EMBL" id="MCH87634.1"/>
    </source>
</evidence>
<feature type="compositionally biased region" description="Basic and acidic residues" evidence="1">
    <location>
        <begin position="49"/>
        <end position="63"/>
    </location>
</feature>
<comment type="caution">
    <text evidence="2">The sequence shown here is derived from an EMBL/GenBank/DDBJ whole genome shotgun (WGS) entry which is preliminary data.</text>
</comment>
<feature type="region of interest" description="Disordered" evidence="1">
    <location>
        <begin position="34"/>
        <end position="63"/>
    </location>
</feature>
<keyword evidence="3" id="KW-1185">Reference proteome</keyword>
<accession>A0A392MMX4</accession>
<dbReference type="AlphaFoldDB" id="A0A392MMX4"/>
<name>A0A392MMX4_9FABA</name>
<reference evidence="2 3" key="1">
    <citation type="journal article" date="2018" name="Front. Plant Sci.">
        <title>Red Clover (Trifolium pratense) and Zigzag Clover (T. medium) - A Picture of Genomic Similarities and Differences.</title>
        <authorList>
            <person name="Dluhosova J."/>
            <person name="Istvanek J."/>
            <person name="Nedelnik J."/>
            <person name="Repkova J."/>
        </authorList>
    </citation>
    <scope>NUCLEOTIDE SEQUENCE [LARGE SCALE GENOMIC DNA]</scope>
    <source>
        <strain evidence="3">cv. 10/8</strain>
        <tissue evidence="2">Leaf</tissue>
    </source>
</reference>
<gene>
    <name evidence="2" type="ORF">A2U01_0008511</name>
</gene>
<dbReference type="EMBL" id="LXQA010012608">
    <property type="protein sequence ID" value="MCH87634.1"/>
    <property type="molecule type" value="Genomic_DNA"/>
</dbReference>
<evidence type="ECO:0000313" key="3">
    <source>
        <dbReference type="Proteomes" id="UP000265520"/>
    </source>
</evidence>